<dbReference type="InterPro" id="IPR016055">
    <property type="entry name" value="A-D-PHexomutase_a/b/a-I/II/III"/>
</dbReference>
<dbReference type="InterPro" id="IPR005844">
    <property type="entry name" value="A-D-PHexomutase_a/b/a-I"/>
</dbReference>
<evidence type="ECO:0000259" key="9">
    <source>
        <dbReference type="Pfam" id="PF00408"/>
    </source>
</evidence>
<dbReference type="InterPro" id="IPR016066">
    <property type="entry name" value="A-D-PHexomutase_CS"/>
</dbReference>
<proteinExistence type="inferred from homology"/>
<reference evidence="13 14" key="1">
    <citation type="submission" date="2019-11" db="EMBL/GenBank/DDBJ databases">
        <title>Comparative genomics of hydrocarbon-degrading Desulfosarcina strains.</title>
        <authorList>
            <person name="Watanabe M."/>
            <person name="Kojima H."/>
            <person name="Fukui M."/>
        </authorList>
    </citation>
    <scope>NUCLEOTIDE SEQUENCE [LARGE SCALE GENOMIC DNA]</scope>
    <source>
        <strain evidence="13 14">28bB2T</strain>
    </source>
</reference>
<feature type="modified residue" description="Phosphoserine" evidence="6">
    <location>
        <position position="102"/>
    </location>
</feature>
<name>A0A5K7ZHB7_9BACT</name>
<dbReference type="PRINTS" id="PR00509">
    <property type="entry name" value="PGMPMM"/>
</dbReference>
<keyword evidence="2 6" id="KW-0597">Phosphoprotein</keyword>
<evidence type="ECO:0000256" key="8">
    <source>
        <dbReference type="RuleBase" id="RU004327"/>
    </source>
</evidence>
<dbReference type="FunFam" id="3.40.120.10:FF:000001">
    <property type="entry name" value="Phosphoglucosamine mutase"/>
    <property type="match status" value="1"/>
</dbReference>
<evidence type="ECO:0000256" key="4">
    <source>
        <dbReference type="ARBA" id="ARBA00022842"/>
    </source>
</evidence>
<dbReference type="SUPFAM" id="SSF55957">
    <property type="entry name" value="Phosphoglucomutase, C-terminal domain"/>
    <property type="match status" value="1"/>
</dbReference>
<comment type="cofactor">
    <cofactor evidence="6">
        <name>Mg(2+)</name>
        <dbReference type="ChEBI" id="CHEBI:18420"/>
    </cofactor>
    <text evidence="6">Binds 1 Mg(2+) ion per subunit.</text>
</comment>
<dbReference type="PANTHER" id="PTHR42946">
    <property type="entry name" value="PHOSPHOHEXOSE MUTASE"/>
    <property type="match status" value="1"/>
</dbReference>
<dbReference type="Gene3D" id="3.40.120.10">
    <property type="entry name" value="Alpha-D-Glucose-1,6-Bisphosphate, subunit A, domain 3"/>
    <property type="match status" value="3"/>
</dbReference>
<sequence length="451" mass="47474">MGKLFGTDGIRGVANKYPLDCETALKAGRAIAAFFGDQKNNTGRFLIGRDTRISGSMLASSLAAGVCSMGGSVWLAGVIPTPGVAYLTANGGYDAGIVISASHNPFDDNGIKLFQADGFKLSDTDERAIEASILESGALCGKSVAIRQTGIVHDLESAQNQYRSFLCDQFTPDGSLIGLKLVIDCSNGAASGIAPQLFEELGADVITLFCEPDGTNINDNCGSQHPETLAQRVVAEHANLGLAFDGDADRLIVVDENGHVLAGDQIMAICARWMKGKGVLSNSLVVSTVMSNMGLAVALKKMGIQHVKAGVGDRYVMKEMVKAGAVLGGEDSGHLIFLNQHTTGDGMLAALNLLAVIQSSKQTLSELATVMTTFPQCLINVDVRSKPPLASINPVVRSIENAEKQLGENGRVLVRYSGTQSQCRVMVEGPTQEETRSLCQGIADVVAQQLG</sequence>
<dbReference type="EMBL" id="AP021876">
    <property type="protein sequence ID" value="BBO80251.1"/>
    <property type="molecule type" value="Genomic_DNA"/>
</dbReference>
<dbReference type="Pfam" id="PF02878">
    <property type="entry name" value="PGM_PMM_I"/>
    <property type="match status" value="1"/>
</dbReference>
<dbReference type="AlphaFoldDB" id="A0A5K7ZHB7"/>
<evidence type="ECO:0000313" key="14">
    <source>
        <dbReference type="Proteomes" id="UP000425960"/>
    </source>
</evidence>
<dbReference type="CDD" id="cd05802">
    <property type="entry name" value="GlmM"/>
    <property type="match status" value="1"/>
</dbReference>
<dbReference type="NCBIfam" id="NF008139">
    <property type="entry name" value="PRK10887.1"/>
    <property type="match status" value="1"/>
</dbReference>
<dbReference type="Pfam" id="PF00408">
    <property type="entry name" value="PGM_PMM_IV"/>
    <property type="match status" value="1"/>
</dbReference>
<evidence type="ECO:0000256" key="6">
    <source>
        <dbReference type="HAMAP-Rule" id="MF_01554"/>
    </source>
</evidence>
<evidence type="ECO:0000259" key="11">
    <source>
        <dbReference type="Pfam" id="PF02879"/>
    </source>
</evidence>
<dbReference type="InterPro" id="IPR005846">
    <property type="entry name" value="A-D-PHexomutase_a/b/a-III"/>
</dbReference>
<dbReference type="GO" id="GO:0005975">
    <property type="term" value="P:carbohydrate metabolic process"/>
    <property type="evidence" value="ECO:0007669"/>
    <property type="project" value="InterPro"/>
</dbReference>
<evidence type="ECO:0000256" key="7">
    <source>
        <dbReference type="RuleBase" id="RU004326"/>
    </source>
</evidence>
<dbReference type="Pfam" id="PF02879">
    <property type="entry name" value="PGM_PMM_II"/>
    <property type="match status" value="1"/>
</dbReference>
<dbReference type="EC" id="5.4.2.10" evidence="6 8"/>
<dbReference type="InterPro" id="IPR050060">
    <property type="entry name" value="Phosphoglucosamine_mutase"/>
</dbReference>
<keyword evidence="5 6" id="KW-0413">Isomerase</keyword>
<evidence type="ECO:0000256" key="5">
    <source>
        <dbReference type="ARBA" id="ARBA00023235"/>
    </source>
</evidence>
<dbReference type="PANTHER" id="PTHR42946:SF1">
    <property type="entry name" value="PHOSPHOGLUCOMUTASE (ALPHA-D-GLUCOSE-1,6-BISPHOSPHATE-DEPENDENT)"/>
    <property type="match status" value="1"/>
</dbReference>
<keyword evidence="4 6" id="KW-0460">Magnesium</keyword>
<organism evidence="13 14">
    <name type="scientific">Desulfosarcina ovata subsp. sediminis</name>
    <dbReference type="NCBI Taxonomy" id="885957"/>
    <lineage>
        <taxon>Bacteria</taxon>
        <taxon>Pseudomonadati</taxon>
        <taxon>Thermodesulfobacteriota</taxon>
        <taxon>Desulfobacteria</taxon>
        <taxon>Desulfobacterales</taxon>
        <taxon>Desulfosarcinaceae</taxon>
        <taxon>Desulfosarcina</taxon>
    </lineage>
</organism>
<keyword evidence="3 6" id="KW-0479">Metal-binding</keyword>
<feature type="domain" description="Alpha-D-phosphohexomutase alpha/beta/alpha" evidence="12">
    <location>
        <begin position="263"/>
        <end position="372"/>
    </location>
</feature>
<dbReference type="GO" id="GO:0009252">
    <property type="term" value="P:peptidoglycan biosynthetic process"/>
    <property type="evidence" value="ECO:0007669"/>
    <property type="project" value="TreeGrafter"/>
</dbReference>
<dbReference type="Gene3D" id="3.30.310.50">
    <property type="entry name" value="Alpha-D-phosphohexomutase, C-terminal domain"/>
    <property type="match status" value="1"/>
</dbReference>
<dbReference type="SUPFAM" id="SSF53738">
    <property type="entry name" value="Phosphoglucomutase, first 3 domains"/>
    <property type="match status" value="3"/>
</dbReference>
<dbReference type="InterPro" id="IPR006352">
    <property type="entry name" value="GlmM_bact"/>
</dbReference>
<dbReference type="GO" id="GO:0000287">
    <property type="term" value="F:magnesium ion binding"/>
    <property type="evidence" value="ECO:0007669"/>
    <property type="project" value="UniProtKB-UniRule"/>
</dbReference>
<dbReference type="InterPro" id="IPR005843">
    <property type="entry name" value="A-D-PHexomutase_C"/>
</dbReference>
<dbReference type="KEGG" id="dov:DSCO28_08170"/>
<comment type="PTM">
    <text evidence="6">Activated by phosphorylation.</text>
</comment>
<dbReference type="InterPro" id="IPR036900">
    <property type="entry name" value="A-D-PHexomutase_C_sf"/>
</dbReference>
<dbReference type="FunFam" id="3.40.120.10:FF:000003">
    <property type="entry name" value="Phosphoglucosamine mutase"/>
    <property type="match status" value="1"/>
</dbReference>
<dbReference type="PROSITE" id="PS00710">
    <property type="entry name" value="PGM_PMM"/>
    <property type="match status" value="1"/>
</dbReference>
<feature type="domain" description="Alpha-D-phosphohexomutase alpha/beta/alpha" evidence="10">
    <location>
        <begin position="3"/>
        <end position="135"/>
    </location>
</feature>
<evidence type="ECO:0000259" key="12">
    <source>
        <dbReference type="Pfam" id="PF02880"/>
    </source>
</evidence>
<evidence type="ECO:0000256" key="1">
    <source>
        <dbReference type="ARBA" id="ARBA00010231"/>
    </source>
</evidence>
<dbReference type="InterPro" id="IPR005841">
    <property type="entry name" value="Alpha-D-phosphohexomutase_SF"/>
</dbReference>
<comment type="catalytic activity">
    <reaction evidence="6 8">
        <text>alpha-D-glucosamine 1-phosphate = D-glucosamine 6-phosphate</text>
        <dbReference type="Rhea" id="RHEA:23424"/>
        <dbReference type="ChEBI" id="CHEBI:58516"/>
        <dbReference type="ChEBI" id="CHEBI:58725"/>
        <dbReference type="EC" id="5.4.2.10"/>
    </reaction>
</comment>
<dbReference type="GO" id="GO:0008966">
    <property type="term" value="F:phosphoglucosamine mutase activity"/>
    <property type="evidence" value="ECO:0007669"/>
    <property type="project" value="UniProtKB-UniRule"/>
</dbReference>
<feature type="binding site" evidence="6">
    <location>
        <position position="247"/>
    </location>
    <ligand>
        <name>Mg(2+)</name>
        <dbReference type="ChEBI" id="CHEBI:18420"/>
    </ligand>
</feature>
<comment type="function">
    <text evidence="6 8">Catalyzes the conversion of glucosamine-6-phosphate to glucosamine-1-phosphate.</text>
</comment>
<dbReference type="Pfam" id="PF02880">
    <property type="entry name" value="PGM_PMM_III"/>
    <property type="match status" value="1"/>
</dbReference>
<dbReference type="Proteomes" id="UP000425960">
    <property type="component" value="Chromosome"/>
</dbReference>
<feature type="domain" description="Alpha-D-phosphohexomutase C-terminal" evidence="9">
    <location>
        <begin position="378"/>
        <end position="444"/>
    </location>
</feature>
<dbReference type="GO" id="GO:0006048">
    <property type="term" value="P:UDP-N-acetylglucosamine biosynthetic process"/>
    <property type="evidence" value="ECO:0007669"/>
    <property type="project" value="TreeGrafter"/>
</dbReference>
<gene>
    <name evidence="6 13" type="primary">glmM</name>
    <name evidence="13" type="ORF">DSCO28_08170</name>
</gene>
<evidence type="ECO:0000256" key="2">
    <source>
        <dbReference type="ARBA" id="ARBA00022553"/>
    </source>
</evidence>
<accession>A0A5K7ZHB7</accession>
<feature type="domain" description="Alpha-D-phosphohexomutase alpha/beta/alpha" evidence="11">
    <location>
        <begin position="178"/>
        <end position="258"/>
    </location>
</feature>
<protein>
    <recommendedName>
        <fullName evidence="6 8">Phosphoglucosamine mutase</fullName>
        <ecNumber evidence="6 8">5.4.2.10</ecNumber>
    </recommendedName>
</protein>
<dbReference type="GO" id="GO:0004615">
    <property type="term" value="F:phosphomannomutase activity"/>
    <property type="evidence" value="ECO:0007669"/>
    <property type="project" value="TreeGrafter"/>
</dbReference>
<dbReference type="HAMAP" id="MF_01554_B">
    <property type="entry name" value="GlmM_B"/>
    <property type="match status" value="1"/>
</dbReference>
<evidence type="ECO:0000256" key="3">
    <source>
        <dbReference type="ARBA" id="ARBA00022723"/>
    </source>
</evidence>
<dbReference type="InterPro" id="IPR005845">
    <property type="entry name" value="A-D-PHexomutase_a/b/a-II"/>
</dbReference>
<feature type="active site" description="Phosphoserine intermediate" evidence="6">
    <location>
        <position position="102"/>
    </location>
</feature>
<dbReference type="NCBIfam" id="TIGR01455">
    <property type="entry name" value="glmM"/>
    <property type="match status" value="1"/>
</dbReference>
<evidence type="ECO:0000313" key="13">
    <source>
        <dbReference type="EMBL" id="BBO80251.1"/>
    </source>
</evidence>
<evidence type="ECO:0000259" key="10">
    <source>
        <dbReference type="Pfam" id="PF02878"/>
    </source>
</evidence>
<feature type="binding site" evidence="6">
    <location>
        <position position="249"/>
    </location>
    <ligand>
        <name>Mg(2+)</name>
        <dbReference type="ChEBI" id="CHEBI:18420"/>
    </ligand>
</feature>
<dbReference type="GO" id="GO:0005829">
    <property type="term" value="C:cytosol"/>
    <property type="evidence" value="ECO:0007669"/>
    <property type="project" value="TreeGrafter"/>
</dbReference>
<feature type="binding site" description="via phosphate group" evidence="6">
    <location>
        <position position="102"/>
    </location>
    <ligand>
        <name>Mg(2+)</name>
        <dbReference type="ChEBI" id="CHEBI:18420"/>
    </ligand>
</feature>
<comment type="similarity">
    <text evidence="1 6 7">Belongs to the phosphohexose mutase family.</text>
</comment>
<dbReference type="RefSeq" id="WP_155321265.1">
    <property type="nucleotide sequence ID" value="NZ_AP021876.1"/>
</dbReference>
<feature type="binding site" evidence="6">
    <location>
        <position position="245"/>
    </location>
    <ligand>
        <name>Mg(2+)</name>
        <dbReference type="ChEBI" id="CHEBI:18420"/>
    </ligand>
</feature>